<dbReference type="Pfam" id="PF04299">
    <property type="entry name" value="FMN_bind_2"/>
    <property type="match status" value="1"/>
</dbReference>
<dbReference type="InterPro" id="IPR012349">
    <property type="entry name" value="Split_barrel_FMN-bd"/>
</dbReference>
<organism evidence="1 2">
    <name type="scientific">Pseudogulbenkiania ferrooxidans 2002</name>
    <dbReference type="NCBI Taxonomy" id="279714"/>
    <lineage>
        <taxon>Bacteria</taxon>
        <taxon>Pseudomonadati</taxon>
        <taxon>Pseudomonadota</taxon>
        <taxon>Betaproteobacteria</taxon>
        <taxon>Neisseriales</taxon>
        <taxon>Chromobacteriaceae</taxon>
        <taxon>Pseudogulbenkiania</taxon>
    </lineage>
</organism>
<dbReference type="PANTHER" id="PTHR35802:SF1">
    <property type="entry name" value="PROTEASE SYNTHASE AND SPORULATION PROTEIN PAI 2"/>
    <property type="match status" value="1"/>
</dbReference>
<dbReference type="Gene3D" id="2.30.110.10">
    <property type="entry name" value="Electron Transport, Fmn-binding Protein, Chain A"/>
    <property type="match status" value="1"/>
</dbReference>
<name>B9YYG3_9NEIS</name>
<dbReference type="RefSeq" id="WP_008952168.1">
    <property type="nucleotide sequence ID" value="NZ_ACIS01000001.1"/>
</dbReference>
<dbReference type="eggNOG" id="COG2808">
    <property type="taxonomic scope" value="Bacteria"/>
</dbReference>
<dbReference type="PIRSF" id="PIRSF010372">
    <property type="entry name" value="PaiB"/>
    <property type="match status" value="1"/>
</dbReference>
<dbReference type="SUPFAM" id="SSF50475">
    <property type="entry name" value="FMN-binding split barrel"/>
    <property type="match status" value="1"/>
</dbReference>
<evidence type="ECO:0000313" key="2">
    <source>
        <dbReference type="Proteomes" id="UP000003165"/>
    </source>
</evidence>
<keyword evidence="2" id="KW-1185">Reference proteome</keyword>
<sequence>MYLPAHFNESRTDALHQCIAQHPFGALITHGKNGLDANHIPFELAAKEGELGVLKAHIARANPLWQDVANGAEVLVVFRAGAAYISPNWYPTKHESHRQVPTWNYIVVHAYGRIHFHDDEKYVRGVVARLTRRHEASQSTPWKMTDAPRDYIDSLLQRIIGLQIDITRLVGKSKLGQDEEARDILGAAHALKGCGNHDMGDAMLAAMAGNGG</sequence>
<protein>
    <submittedName>
        <fullName evidence="1">FMN-binding negative transcriptional regulator</fullName>
    </submittedName>
</protein>
<dbReference type="PANTHER" id="PTHR35802">
    <property type="entry name" value="PROTEASE SYNTHASE AND SPORULATION PROTEIN PAI 2"/>
    <property type="match status" value="1"/>
</dbReference>
<dbReference type="EMBL" id="ACIS01000001">
    <property type="protein sequence ID" value="EEG10166.1"/>
    <property type="molecule type" value="Genomic_DNA"/>
</dbReference>
<accession>B9YYG3</accession>
<evidence type="ECO:0000313" key="1">
    <source>
        <dbReference type="EMBL" id="EEG10166.1"/>
    </source>
</evidence>
<gene>
    <name evidence="1" type="ORF">FuraDRAFT_0148</name>
</gene>
<dbReference type="InterPro" id="IPR007396">
    <property type="entry name" value="TR_PAI2-type"/>
</dbReference>
<reference evidence="1 2" key="1">
    <citation type="submission" date="2009-02" db="EMBL/GenBank/DDBJ databases">
        <title>Sequencing of the draft genome and assembly of Lutiella nitroferrum 2002.</title>
        <authorList>
            <consortium name="US DOE Joint Genome Institute (JGI-PGF)"/>
            <person name="Lucas S."/>
            <person name="Copeland A."/>
            <person name="Lapidus A."/>
            <person name="Glavina del Rio T."/>
            <person name="Tice H."/>
            <person name="Bruce D."/>
            <person name="Goodwin L."/>
            <person name="Pitluck S."/>
            <person name="Larimer F."/>
            <person name="Land M.L."/>
            <person name="Hauser L."/>
            <person name="Coates J.D."/>
        </authorList>
    </citation>
    <scope>NUCLEOTIDE SEQUENCE [LARGE SCALE GENOMIC DNA]</scope>
    <source>
        <strain evidence="1 2">2002</strain>
    </source>
</reference>
<dbReference type="AlphaFoldDB" id="B9YYG3"/>
<proteinExistence type="predicted"/>
<comment type="caution">
    <text evidence="1">The sequence shown here is derived from an EMBL/GenBank/DDBJ whole genome shotgun (WGS) entry which is preliminary data.</text>
</comment>
<dbReference type="Proteomes" id="UP000003165">
    <property type="component" value="Unassembled WGS sequence"/>
</dbReference>